<dbReference type="AlphaFoldDB" id="A0A3S5CXW5"/>
<dbReference type="EMBL" id="OUUZ01000019">
    <property type="protein sequence ID" value="SPQ27232.1"/>
    <property type="molecule type" value="Genomic_DNA"/>
</dbReference>
<protein>
    <submittedName>
        <fullName evidence="3">24f56698-d521-4494-b894-00cacd5e0b78</fullName>
    </submittedName>
</protein>
<name>A0A3S5CXW5_9PEZI</name>
<evidence type="ECO:0000313" key="3">
    <source>
        <dbReference type="EMBL" id="SPQ27232.1"/>
    </source>
</evidence>
<feature type="region of interest" description="Disordered" evidence="1">
    <location>
        <begin position="208"/>
        <end position="270"/>
    </location>
</feature>
<feature type="signal peptide" evidence="2">
    <location>
        <begin position="1"/>
        <end position="23"/>
    </location>
</feature>
<keyword evidence="2" id="KW-0732">Signal</keyword>
<feature type="compositionally biased region" description="Gly residues" evidence="1">
    <location>
        <begin position="328"/>
        <end position="345"/>
    </location>
</feature>
<proteinExistence type="predicted"/>
<feature type="compositionally biased region" description="Gly residues" evidence="1">
    <location>
        <begin position="240"/>
        <end position="260"/>
    </location>
</feature>
<dbReference type="PANTHER" id="PTHR36182">
    <property type="entry name" value="PROTEIN, PUTATIVE (AFU_ORTHOLOGUE AFUA_6G10930)-RELATED"/>
    <property type="match status" value="1"/>
</dbReference>
<evidence type="ECO:0000313" key="4">
    <source>
        <dbReference type="Proteomes" id="UP000289323"/>
    </source>
</evidence>
<sequence length="416" mass="40929">MFANGLTTGVLATLLAGGHLAAAHMEIQYPAPFRSKFNPNAVNIDYTNTAPLASDGSNYPCKGYQSDLGTPAGKPTATFAPGGTYNFTVVGGAPHGGGSCQVSLSYDKGKTFTVIQSIEGGCPLSSNYDFTIPSDAPQGEAIWAWTWNNEIGNREFYMNCAAVTIGGSSSKREADKVEKRASSTPFSQRPPVFVANLNNGCTVAEGVDVEYPNPGPDVVKSGSKLGPPQGNCGATSSSGSGSGSSSGSGSGSSSGSGSGSGTSAPSSAAPATTAAASPAASSSLPGGVFVTVPTQAATSTTAAAAAPTTLVVSTVASSASAPIATGTTGSGSSGSGSSGSSAGGFAPGTACSNEGQWNCINGTSFQRCASGVWSAVQAVAPGTSCTAGQSDSFSVKAAASRRHARFRGSAKLRLAA</sequence>
<feature type="chain" id="PRO_5018722510" evidence="2">
    <location>
        <begin position="24"/>
        <end position="416"/>
    </location>
</feature>
<evidence type="ECO:0000256" key="2">
    <source>
        <dbReference type="SAM" id="SignalP"/>
    </source>
</evidence>
<dbReference type="Proteomes" id="UP000289323">
    <property type="component" value="Unassembled WGS sequence"/>
</dbReference>
<dbReference type="Gene3D" id="2.70.50.70">
    <property type="match status" value="1"/>
</dbReference>
<feature type="compositionally biased region" description="Basic and acidic residues" evidence="1">
    <location>
        <begin position="170"/>
        <end position="181"/>
    </location>
</feature>
<feature type="region of interest" description="Disordered" evidence="1">
    <location>
        <begin position="169"/>
        <end position="189"/>
    </location>
</feature>
<organism evidence="3 4">
    <name type="scientific">Thermothielavioides terrestris</name>
    <dbReference type="NCBI Taxonomy" id="2587410"/>
    <lineage>
        <taxon>Eukaryota</taxon>
        <taxon>Fungi</taxon>
        <taxon>Dikarya</taxon>
        <taxon>Ascomycota</taxon>
        <taxon>Pezizomycotina</taxon>
        <taxon>Sordariomycetes</taxon>
        <taxon>Sordariomycetidae</taxon>
        <taxon>Sordariales</taxon>
        <taxon>Chaetomiaceae</taxon>
        <taxon>Thermothielavioides</taxon>
    </lineage>
</organism>
<gene>
    <name evidence="3" type="ORF">TT172_LOCUS9651</name>
</gene>
<evidence type="ECO:0000256" key="1">
    <source>
        <dbReference type="SAM" id="MobiDB-lite"/>
    </source>
</evidence>
<feature type="compositionally biased region" description="Low complexity" evidence="1">
    <location>
        <begin position="261"/>
        <end position="270"/>
    </location>
</feature>
<reference evidence="3 4" key="1">
    <citation type="submission" date="2018-04" db="EMBL/GenBank/DDBJ databases">
        <authorList>
            <person name="Huttner S."/>
            <person name="Dainat J."/>
        </authorList>
    </citation>
    <scope>NUCLEOTIDE SEQUENCE [LARGE SCALE GENOMIC DNA]</scope>
</reference>
<dbReference type="PANTHER" id="PTHR36182:SF1">
    <property type="entry name" value="PROTEIN, PUTATIVE (AFU_ORTHOLOGUE AFUA_6G10930)-RELATED"/>
    <property type="match status" value="1"/>
</dbReference>
<feature type="region of interest" description="Disordered" evidence="1">
    <location>
        <begin position="321"/>
        <end position="345"/>
    </location>
</feature>
<accession>A0A3S5CXW5</accession>